<dbReference type="Gene3D" id="3.40.50.450">
    <property type="match status" value="1"/>
</dbReference>
<evidence type="ECO:0000313" key="2">
    <source>
        <dbReference type="Proteomes" id="UP000042527"/>
    </source>
</evidence>
<dbReference type="Proteomes" id="UP000042527">
    <property type="component" value="Unassembled WGS sequence"/>
</dbReference>
<reference evidence="2" key="1">
    <citation type="submission" date="2015-01" db="EMBL/GenBank/DDBJ databases">
        <authorList>
            <person name="Manzoor Shahid"/>
            <person name="Zubair Saima"/>
        </authorList>
    </citation>
    <scope>NUCLEOTIDE SEQUENCE [LARGE SCALE GENOMIC DNA]</scope>
    <source>
        <strain evidence="2">V1</strain>
    </source>
</reference>
<gene>
    <name evidence="1" type="ORF">TPHV1_390008</name>
</gene>
<dbReference type="EMBL" id="CDNC01000033">
    <property type="protein sequence ID" value="CEM62493.1"/>
    <property type="molecule type" value="Genomic_DNA"/>
</dbReference>
<keyword evidence="2" id="KW-1185">Reference proteome</keyword>
<name>A0A0B7GVJ4_TREPH</name>
<protein>
    <submittedName>
        <fullName evidence="1">Uncharacterized protein</fullName>
    </submittedName>
</protein>
<dbReference type="RefSeq" id="WP_353933729.1">
    <property type="nucleotide sequence ID" value="NZ_CDNC01000033.1"/>
</dbReference>
<proteinExistence type="predicted"/>
<dbReference type="AlphaFoldDB" id="A0A0B7GVJ4"/>
<accession>A0A0B7GVJ4</accession>
<sequence>MIVVGGCNGTLKEITLAYLNNIPIFIIEDSSEMIKRFKEFLIDGKYIDYRKNVEIKFTSDIEYIFKSIECSQESSI</sequence>
<evidence type="ECO:0000313" key="1">
    <source>
        <dbReference type="EMBL" id="CEM62493.1"/>
    </source>
</evidence>
<organism evidence="1 2">
    <name type="scientific">Treponema phagedenis</name>
    <dbReference type="NCBI Taxonomy" id="162"/>
    <lineage>
        <taxon>Bacteria</taxon>
        <taxon>Pseudomonadati</taxon>
        <taxon>Spirochaetota</taxon>
        <taxon>Spirochaetia</taxon>
        <taxon>Spirochaetales</taxon>
        <taxon>Treponemataceae</taxon>
        <taxon>Treponema</taxon>
    </lineage>
</organism>
<dbReference type="SUPFAM" id="SSF102405">
    <property type="entry name" value="MCP/YpsA-like"/>
    <property type="match status" value="1"/>
</dbReference>